<keyword evidence="2" id="KW-0520">NAD</keyword>
<dbReference type="SUPFAM" id="SSF51735">
    <property type="entry name" value="NAD(P)-binding Rossmann-fold domains"/>
    <property type="match status" value="1"/>
</dbReference>
<dbReference type="OrthoDB" id="9787219at2"/>
<comment type="caution">
    <text evidence="4">The sequence shown here is derived from an EMBL/GenBank/DDBJ whole genome shotgun (WGS) entry which is preliminary data.</text>
</comment>
<dbReference type="AlphaFoldDB" id="A0A512DY22"/>
<protein>
    <submittedName>
        <fullName evidence="4">Glyoxylate/hydroxypyruvate reductase A</fullName>
    </submittedName>
</protein>
<dbReference type="InterPro" id="IPR006140">
    <property type="entry name" value="D-isomer_DH_NAD-bd"/>
</dbReference>
<evidence type="ECO:0000313" key="5">
    <source>
        <dbReference type="Proteomes" id="UP000321523"/>
    </source>
</evidence>
<dbReference type="GO" id="GO:0016616">
    <property type="term" value="F:oxidoreductase activity, acting on the CH-OH group of donors, NAD or NADP as acceptor"/>
    <property type="evidence" value="ECO:0007669"/>
    <property type="project" value="UniProtKB-ARBA"/>
</dbReference>
<keyword evidence="5" id="KW-1185">Reference proteome</keyword>
<dbReference type="Pfam" id="PF02826">
    <property type="entry name" value="2-Hacid_dh_C"/>
    <property type="match status" value="1"/>
</dbReference>
<sequence length="308" mass="33891">MAILFLSPSDSSAEWLPELHRQLPDREVRVWPDIGDPYDIDYAMIWRPPAGVLKQLPNLKVMLSLGAGVDGVLSDPELPDLPLVRMVEPGLTEGMTEFVVLQVLHWHRQMEAYRAQQRDGVWRQLPQKLARERRVGILGLGVLGADAARVLTELRFDVAGWSRSARDLPGMTCFHGAAGLAAFLAQTEILVCLLPLTEETAGILNWETLAALPKGACVVNVARGGHVNEADMLAALDSGHITGASLDVFGQEPLSPDHPFWSHERVIVTPHVAAVTHARTSVGHLAEQIRRFEAGEPLENLVDRKRGY</sequence>
<gene>
    <name evidence="4" type="ORF">SAE02_55190</name>
</gene>
<organism evidence="4 5">
    <name type="scientific">Skermanella aerolata</name>
    <dbReference type="NCBI Taxonomy" id="393310"/>
    <lineage>
        <taxon>Bacteria</taxon>
        <taxon>Pseudomonadati</taxon>
        <taxon>Pseudomonadota</taxon>
        <taxon>Alphaproteobacteria</taxon>
        <taxon>Rhodospirillales</taxon>
        <taxon>Azospirillaceae</taxon>
        <taxon>Skermanella</taxon>
    </lineage>
</organism>
<dbReference type="Proteomes" id="UP000321523">
    <property type="component" value="Unassembled WGS sequence"/>
</dbReference>
<evidence type="ECO:0000256" key="1">
    <source>
        <dbReference type="ARBA" id="ARBA00023002"/>
    </source>
</evidence>
<dbReference type="PANTHER" id="PTHR43333:SF1">
    <property type="entry name" value="D-ISOMER SPECIFIC 2-HYDROXYACID DEHYDROGENASE NAD-BINDING DOMAIN-CONTAINING PROTEIN"/>
    <property type="match status" value="1"/>
</dbReference>
<dbReference type="PANTHER" id="PTHR43333">
    <property type="entry name" value="2-HACID_DH_C DOMAIN-CONTAINING PROTEIN"/>
    <property type="match status" value="1"/>
</dbReference>
<dbReference type="InterPro" id="IPR036291">
    <property type="entry name" value="NAD(P)-bd_dom_sf"/>
</dbReference>
<keyword evidence="1" id="KW-0560">Oxidoreductase</keyword>
<accession>A0A512DY22</accession>
<dbReference type="CDD" id="cd12164">
    <property type="entry name" value="GDH_like_2"/>
    <property type="match status" value="1"/>
</dbReference>
<dbReference type="InterPro" id="IPR029753">
    <property type="entry name" value="D-isomer_DH_CS"/>
</dbReference>
<dbReference type="EMBL" id="BJYZ01000027">
    <property type="protein sequence ID" value="GEO41371.1"/>
    <property type="molecule type" value="Genomic_DNA"/>
</dbReference>
<proteinExistence type="predicted"/>
<keyword evidence="4" id="KW-0670">Pyruvate</keyword>
<name>A0A512DY22_9PROT</name>
<dbReference type="GO" id="GO:0051287">
    <property type="term" value="F:NAD binding"/>
    <property type="evidence" value="ECO:0007669"/>
    <property type="project" value="InterPro"/>
</dbReference>
<reference evidence="4 5" key="1">
    <citation type="submission" date="2019-07" db="EMBL/GenBank/DDBJ databases">
        <title>Whole genome shotgun sequence of Skermanella aerolata NBRC 106429.</title>
        <authorList>
            <person name="Hosoyama A."/>
            <person name="Uohara A."/>
            <person name="Ohji S."/>
            <person name="Ichikawa N."/>
        </authorList>
    </citation>
    <scope>NUCLEOTIDE SEQUENCE [LARGE SCALE GENOMIC DNA]</scope>
    <source>
        <strain evidence="4 5">NBRC 106429</strain>
    </source>
</reference>
<dbReference type="RefSeq" id="WP_044431650.1">
    <property type="nucleotide sequence ID" value="NZ_BJYZ01000027.1"/>
</dbReference>
<evidence type="ECO:0000313" key="4">
    <source>
        <dbReference type="EMBL" id="GEO41371.1"/>
    </source>
</evidence>
<evidence type="ECO:0000259" key="3">
    <source>
        <dbReference type="Pfam" id="PF02826"/>
    </source>
</evidence>
<feature type="domain" description="D-isomer specific 2-hydroxyacid dehydrogenase NAD-binding" evidence="3">
    <location>
        <begin position="102"/>
        <end position="273"/>
    </location>
</feature>
<dbReference type="SUPFAM" id="SSF52283">
    <property type="entry name" value="Formate/glycerate dehydrogenase catalytic domain-like"/>
    <property type="match status" value="1"/>
</dbReference>
<dbReference type="PROSITE" id="PS00671">
    <property type="entry name" value="D_2_HYDROXYACID_DH_3"/>
    <property type="match status" value="1"/>
</dbReference>
<dbReference type="Gene3D" id="3.40.50.720">
    <property type="entry name" value="NAD(P)-binding Rossmann-like Domain"/>
    <property type="match status" value="2"/>
</dbReference>
<evidence type="ECO:0000256" key="2">
    <source>
        <dbReference type="ARBA" id="ARBA00023027"/>
    </source>
</evidence>